<protein>
    <submittedName>
        <fullName evidence="1">Uncharacterized protein</fullName>
    </submittedName>
</protein>
<accession>A0A6L2KDU3</accession>
<name>A0A6L2KDU3_TANCI</name>
<sequence length="430" mass="46883">MSIYDFMTLPSWSDDKIAKKIPSSIFAAVRACSVAYYCAGNGSALELDQAKGTDEADLADLCTEIEDSLERDESVSMRVVSAPTSRLGKRLGAPHSIVVVSASEPSHVRTSAHAFTSSHILSLRGVVASGCVGKSSDEVMRRQIDLLDCLARSALACDAEYDQILDDDFGIATRGEEIDLTLFPFAPAAYHMPYTYKGVSSPLYSKEEWNEPHASESSLLCKDIFKDPNVCRKALDETITPAKLRMTESLLPLELSNREKFDQKKGVVRLLRSERYVASEEVKRSQSQLTNAKAASACLTEELTRTDAKLSEQALTLLSSDKFHASLARVASLGINYNVERGLRIGRTNAEFEAAVQQVSNFHVGAKANFDKALVDFLGTPFPFLSKIVVASEGTLSNVVQILPDKIAHSATSISVVPSNVNKDPKRVPL</sequence>
<evidence type="ECO:0000313" key="1">
    <source>
        <dbReference type="EMBL" id="GEU47079.1"/>
    </source>
</evidence>
<dbReference type="AlphaFoldDB" id="A0A6L2KDU3"/>
<reference evidence="1" key="1">
    <citation type="journal article" date="2019" name="Sci. Rep.">
        <title>Draft genome of Tanacetum cinerariifolium, the natural source of mosquito coil.</title>
        <authorList>
            <person name="Yamashiro T."/>
            <person name="Shiraishi A."/>
            <person name="Satake H."/>
            <person name="Nakayama K."/>
        </authorList>
    </citation>
    <scope>NUCLEOTIDE SEQUENCE</scope>
</reference>
<comment type="caution">
    <text evidence="1">The sequence shown here is derived from an EMBL/GenBank/DDBJ whole genome shotgun (WGS) entry which is preliminary data.</text>
</comment>
<organism evidence="1">
    <name type="scientific">Tanacetum cinerariifolium</name>
    <name type="common">Dalmatian daisy</name>
    <name type="synonym">Chrysanthemum cinerariifolium</name>
    <dbReference type="NCBI Taxonomy" id="118510"/>
    <lineage>
        <taxon>Eukaryota</taxon>
        <taxon>Viridiplantae</taxon>
        <taxon>Streptophyta</taxon>
        <taxon>Embryophyta</taxon>
        <taxon>Tracheophyta</taxon>
        <taxon>Spermatophyta</taxon>
        <taxon>Magnoliopsida</taxon>
        <taxon>eudicotyledons</taxon>
        <taxon>Gunneridae</taxon>
        <taxon>Pentapetalae</taxon>
        <taxon>asterids</taxon>
        <taxon>campanulids</taxon>
        <taxon>Asterales</taxon>
        <taxon>Asteraceae</taxon>
        <taxon>Asteroideae</taxon>
        <taxon>Anthemideae</taxon>
        <taxon>Anthemidinae</taxon>
        <taxon>Tanacetum</taxon>
    </lineage>
</organism>
<dbReference type="EMBL" id="BKCJ010002218">
    <property type="protein sequence ID" value="GEU47079.1"/>
    <property type="molecule type" value="Genomic_DNA"/>
</dbReference>
<gene>
    <name evidence="1" type="ORF">Tci_019057</name>
</gene>
<proteinExistence type="predicted"/>